<keyword evidence="3" id="KW-1185">Reference proteome</keyword>
<dbReference type="PANTHER" id="PTHR12126:SF11">
    <property type="entry name" value="NADH DEHYDROGENASE [UBIQUINONE] 1 ALPHA SUBCOMPLEX SUBUNIT 9, MITOCHONDRIAL"/>
    <property type="match status" value="1"/>
</dbReference>
<dbReference type="GO" id="GO:0044877">
    <property type="term" value="F:protein-containing complex binding"/>
    <property type="evidence" value="ECO:0007669"/>
    <property type="project" value="TreeGrafter"/>
</dbReference>
<gene>
    <name evidence="2" type="ORF">GCM10017083_55100</name>
</gene>
<proteinExistence type="predicted"/>
<dbReference type="CDD" id="cd05271">
    <property type="entry name" value="NDUFA9_like_SDR_a"/>
    <property type="match status" value="1"/>
</dbReference>
<reference evidence="2" key="2">
    <citation type="submission" date="2020-09" db="EMBL/GenBank/DDBJ databases">
        <authorList>
            <person name="Sun Q."/>
            <person name="Kim S."/>
        </authorList>
    </citation>
    <scope>NUCLEOTIDE SEQUENCE</scope>
    <source>
        <strain evidence="2">KCTC 42651</strain>
    </source>
</reference>
<dbReference type="Pfam" id="PF01370">
    <property type="entry name" value="Epimerase"/>
    <property type="match status" value="1"/>
</dbReference>
<reference evidence="2" key="1">
    <citation type="journal article" date="2014" name="Int. J. Syst. Evol. Microbiol.">
        <title>Complete genome sequence of Corynebacterium casei LMG S-19264T (=DSM 44701T), isolated from a smear-ripened cheese.</title>
        <authorList>
            <consortium name="US DOE Joint Genome Institute (JGI-PGF)"/>
            <person name="Walter F."/>
            <person name="Albersmeier A."/>
            <person name="Kalinowski J."/>
            <person name="Ruckert C."/>
        </authorList>
    </citation>
    <scope>NUCLEOTIDE SEQUENCE</scope>
    <source>
        <strain evidence="2">KCTC 42651</strain>
    </source>
</reference>
<dbReference type="RefSeq" id="WP_189995856.1">
    <property type="nucleotide sequence ID" value="NZ_BMZS01000018.1"/>
</dbReference>
<name>A0A919CSV8_9PROT</name>
<dbReference type="AlphaFoldDB" id="A0A919CSV8"/>
<organism evidence="2 3">
    <name type="scientific">Thalassobaculum fulvum</name>
    <dbReference type="NCBI Taxonomy" id="1633335"/>
    <lineage>
        <taxon>Bacteria</taxon>
        <taxon>Pseudomonadati</taxon>
        <taxon>Pseudomonadota</taxon>
        <taxon>Alphaproteobacteria</taxon>
        <taxon>Rhodospirillales</taxon>
        <taxon>Thalassobaculaceae</taxon>
        <taxon>Thalassobaculum</taxon>
    </lineage>
</organism>
<dbReference type="Gene3D" id="3.40.50.720">
    <property type="entry name" value="NAD(P)-binding Rossmann-like Domain"/>
    <property type="match status" value="1"/>
</dbReference>
<dbReference type="InterPro" id="IPR051207">
    <property type="entry name" value="ComplexI_NDUFA9_subunit"/>
</dbReference>
<protein>
    <submittedName>
        <fullName evidence="2">3-beta-hydroxy-Delta(5)-steroid dehydrogenase</fullName>
    </submittedName>
</protein>
<dbReference type="PANTHER" id="PTHR12126">
    <property type="entry name" value="NADH-UBIQUINONE OXIDOREDUCTASE 39 KDA SUBUNIT-RELATED"/>
    <property type="match status" value="1"/>
</dbReference>
<feature type="domain" description="NAD-dependent epimerase/dehydratase" evidence="1">
    <location>
        <begin position="7"/>
        <end position="215"/>
    </location>
</feature>
<comment type="caution">
    <text evidence="2">The sequence shown here is derived from an EMBL/GenBank/DDBJ whole genome shotgun (WGS) entry which is preliminary data.</text>
</comment>
<dbReference type="InterPro" id="IPR001509">
    <property type="entry name" value="Epimerase_deHydtase"/>
</dbReference>
<evidence type="ECO:0000259" key="1">
    <source>
        <dbReference type="Pfam" id="PF01370"/>
    </source>
</evidence>
<evidence type="ECO:0000313" key="2">
    <source>
        <dbReference type="EMBL" id="GHD64003.1"/>
    </source>
</evidence>
<evidence type="ECO:0000313" key="3">
    <source>
        <dbReference type="Proteomes" id="UP000630353"/>
    </source>
</evidence>
<accession>A0A919CSV8</accession>
<dbReference type="InterPro" id="IPR036291">
    <property type="entry name" value="NAD(P)-bd_dom_sf"/>
</dbReference>
<dbReference type="EMBL" id="BMZS01000018">
    <property type="protein sequence ID" value="GHD64003.1"/>
    <property type="molecule type" value="Genomic_DNA"/>
</dbReference>
<dbReference type="FunFam" id="3.40.50.720:FF:000702">
    <property type="entry name" value="NADH dehydrogenase (Ubiquinone)"/>
    <property type="match status" value="1"/>
</dbReference>
<dbReference type="SUPFAM" id="SSF51735">
    <property type="entry name" value="NAD(P)-binding Rossmann-fold domains"/>
    <property type="match status" value="1"/>
</dbReference>
<sequence length="317" mass="33278">MQGQLATVFGASGFIGRNIVRELAARGVRVNAVCRDAEQAKFLKPMGAVGQVTPMRADVTDPAAVARAVAGADMVINLVGILYQSGRNTFDAVQATAPGTIAKAAADAGVRALVHVSAIGADADSRSAYARSKAAGEAAVRAAFPAATVLRPSIVFGANDSFFNRFAAMAQVMPFLPLIGGGANKFQPVYVDDVADAAIAALQRPEAAGKTYELGGPSTYTFRQLLELMLVEIRRRRPLVTVPFWLASLQAAVLELLPVPPLTRDQIELLKRDNVVAPGASTLADLGVDPTPLEIVLPTYLDAFRLGGRYAGGRAHA</sequence>
<dbReference type="Proteomes" id="UP000630353">
    <property type="component" value="Unassembled WGS sequence"/>
</dbReference>